<reference evidence="3" key="4">
    <citation type="submission" date="2025-05" db="UniProtKB">
        <authorList>
            <consortium name="EnsemblFungi"/>
        </authorList>
    </citation>
    <scope>IDENTIFICATION</scope>
    <source>
        <strain evidence="3">isolate 1-1 / race 1 (BBBD)</strain>
    </source>
</reference>
<evidence type="ECO:0000256" key="1">
    <source>
        <dbReference type="SAM" id="SignalP"/>
    </source>
</evidence>
<protein>
    <submittedName>
        <fullName evidence="2 3">Uncharacterized protein</fullName>
    </submittedName>
</protein>
<dbReference type="VEuPathDB" id="FungiDB:PTTG_28256"/>
<evidence type="ECO:0000313" key="2">
    <source>
        <dbReference type="EMBL" id="OAV90564.1"/>
    </source>
</evidence>
<keyword evidence="1" id="KW-0732">Signal</keyword>
<organism evidence="2">
    <name type="scientific">Puccinia triticina (isolate 1-1 / race 1 (BBBD))</name>
    <name type="common">Brown leaf rust fungus</name>
    <dbReference type="NCBI Taxonomy" id="630390"/>
    <lineage>
        <taxon>Eukaryota</taxon>
        <taxon>Fungi</taxon>
        <taxon>Dikarya</taxon>
        <taxon>Basidiomycota</taxon>
        <taxon>Pucciniomycotina</taxon>
        <taxon>Pucciniomycetes</taxon>
        <taxon>Pucciniales</taxon>
        <taxon>Pucciniaceae</taxon>
        <taxon>Puccinia</taxon>
    </lineage>
</organism>
<reference evidence="2" key="2">
    <citation type="submission" date="2016-05" db="EMBL/GenBank/DDBJ databases">
        <title>Comparative analysis highlights variable genome content of wheat rusts and divergence of the mating loci.</title>
        <authorList>
            <person name="Cuomo C.A."/>
            <person name="Bakkeren G."/>
            <person name="Szabo L."/>
            <person name="Khalil H."/>
            <person name="Joly D."/>
            <person name="Goldberg J."/>
            <person name="Young S."/>
            <person name="Zeng Q."/>
            <person name="Fellers J."/>
        </authorList>
    </citation>
    <scope>NUCLEOTIDE SEQUENCE [LARGE SCALE GENOMIC DNA]</scope>
    <source>
        <strain evidence="2">1-1 BBBD Race 1</strain>
    </source>
</reference>
<gene>
    <name evidence="2" type="ORF">PTTG_28256</name>
</gene>
<dbReference type="Proteomes" id="UP000005240">
    <property type="component" value="Unassembled WGS sequence"/>
</dbReference>
<reference evidence="3 4" key="3">
    <citation type="journal article" date="2017" name="G3 (Bethesda)">
        <title>Comparative analysis highlights variable genome content of wheat rusts and divergence of the mating loci.</title>
        <authorList>
            <person name="Cuomo C.A."/>
            <person name="Bakkeren G."/>
            <person name="Khalil H.B."/>
            <person name="Panwar V."/>
            <person name="Joly D."/>
            <person name="Linning R."/>
            <person name="Sakthikumar S."/>
            <person name="Song X."/>
            <person name="Adiconis X."/>
            <person name="Fan L."/>
            <person name="Goldberg J.M."/>
            <person name="Levin J.Z."/>
            <person name="Young S."/>
            <person name="Zeng Q."/>
            <person name="Anikster Y."/>
            <person name="Bruce M."/>
            <person name="Wang M."/>
            <person name="Yin C."/>
            <person name="McCallum B."/>
            <person name="Szabo L.J."/>
            <person name="Hulbert S."/>
            <person name="Chen X."/>
            <person name="Fellers J.P."/>
        </authorList>
    </citation>
    <scope>NUCLEOTIDE SEQUENCE</scope>
    <source>
        <strain evidence="3">isolate 1-1 / race 1 (BBBD)</strain>
        <strain evidence="4">Isolate 1-1 / race 1 (BBBD)</strain>
    </source>
</reference>
<keyword evidence="4" id="KW-1185">Reference proteome</keyword>
<name>A0A180GDC5_PUCT1</name>
<evidence type="ECO:0000313" key="4">
    <source>
        <dbReference type="Proteomes" id="UP000005240"/>
    </source>
</evidence>
<proteinExistence type="predicted"/>
<evidence type="ECO:0000313" key="3">
    <source>
        <dbReference type="EnsemblFungi" id="PTTG_28256-t43_1-p1"/>
    </source>
</evidence>
<feature type="chain" id="PRO_5008109797" evidence="1">
    <location>
        <begin position="22"/>
        <end position="128"/>
    </location>
</feature>
<dbReference type="EnsemblFungi" id="PTTG_28256-t43_1">
    <property type="protein sequence ID" value="PTTG_28256-t43_1-p1"/>
    <property type="gene ID" value="PTTG_28256"/>
</dbReference>
<sequence>MKITTSTNLILFGAISSLANATPGIPLIVAKEFMEDSHPVLDGSSPIGMYRLIHLAIEDTAYFRLLMKGINAALQFAVYFPKTITPEIIGDVGSTSKILEEDVPSCAKTARDSIQFTRDIASHAATAA</sequence>
<dbReference type="EMBL" id="ADAS02000098">
    <property type="protein sequence ID" value="OAV90564.1"/>
    <property type="molecule type" value="Genomic_DNA"/>
</dbReference>
<feature type="signal peptide" evidence="1">
    <location>
        <begin position="1"/>
        <end position="21"/>
    </location>
</feature>
<dbReference type="AlphaFoldDB" id="A0A180GDC5"/>
<dbReference type="OrthoDB" id="2504196at2759"/>
<reference evidence="2" key="1">
    <citation type="submission" date="2009-11" db="EMBL/GenBank/DDBJ databases">
        <authorList>
            <consortium name="The Broad Institute Genome Sequencing Platform"/>
            <person name="Ward D."/>
            <person name="Feldgarden M."/>
            <person name="Earl A."/>
            <person name="Young S.K."/>
            <person name="Zeng Q."/>
            <person name="Koehrsen M."/>
            <person name="Alvarado L."/>
            <person name="Berlin A."/>
            <person name="Bochicchio J."/>
            <person name="Borenstein D."/>
            <person name="Chapman S.B."/>
            <person name="Chen Z."/>
            <person name="Engels R."/>
            <person name="Freedman E."/>
            <person name="Gellesch M."/>
            <person name="Goldberg J."/>
            <person name="Griggs A."/>
            <person name="Gujja S."/>
            <person name="Heilman E."/>
            <person name="Heiman D."/>
            <person name="Hepburn T."/>
            <person name="Howarth C."/>
            <person name="Jen D."/>
            <person name="Larson L."/>
            <person name="Lewis B."/>
            <person name="Mehta T."/>
            <person name="Park D."/>
            <person name="Pearson M."/>
            <person name="Roberts A."/>
            <person name="Saif S."/>
            <person name="Shea T."/>
            <person name="Shenoy N."/>
            <person name="Sisk P."/>
            <person name="Stolte C."/>
            <person name="Sykes S."/>
            <person name="Thomson T."/>
            <person name="Walk T."/>
            <person name="White J."/>
            <person name="Yandava C."/>
            <person name="Izard J."/>
            <person name="Baranova O.V."/>
            <person name="Blanton J.M."/>
            <person name="Tanner A.C."/>
            <person name="Dewhirst F.E."/>
            <person name="Haas B."/>
            <person name="Nusbaum C."/>
            <person name="Birren B."/>
        </authorList>
    </citation>
    <scope>NUCLEOTIDE SEQUENCE [LARGE SCALE GENOMIC DNA]</scope>
    <source>
        <strain evidence="2">1-1 BBBD Race 1</strain>
    </source>
</reference>
<accession>A0A180GDC5</accession>